<keyword evidence="2 4" id="KW-0238">DNA-binding</keyword>
<keyword evidence="7" id="KW-1185">Reference proteome</keyword>
<evidence type="ECO:0000256" key="4">
    <source>
        <dbReference type="PROSITE-ProRule" id="PRU00335"/>
    </source>
</evidence>
<dbReference type="PRINTS" id="PR00455">
    <property type="entry name" value="HTHTETR"/>
</dbReference>
<dbReference type="EMBL" id="BMKF01000002">
    <property type="protein sequence ID" value="GGB71179.1"/>
    <property type="molecule type" value="Genomic_DNA"/>
</dbReference>
<dbReference type="PANTHER" id="PTHR30055:SF234">
    <property type="entry name" value="HTH-TYPE TRANSCRIPTIONAL REGULATOR BETI"/>
    <property type="match status" value="1"/>
</dbReference>
<dbReference type="Gene3D" id="1.10.357.10">
    <property type="entry name" value="Tetracycline Repressor, domain 2"/>
    <property type="match status" value="1"/>
</dbReference>
<dbReference type="PANTHER" id="PTHR30055">
    <property type="entry name" value="HTH-TYPE TRANSCRIPTIONAL REGULATOR RUTR"/>
    <property type="match status" value="1"/>
</dbReference>
<dbReference type="InterPro" id="IPR001647">
    <property type="entry name" value="HTH_TetR"/>
</dbReference>
<dbReference type="InterPro" id="IPR050109">
    <property type="entry name" value="HTH-type_TetR-like_transc_reg"/>
</dbReference>
<name>A0ABQ1JKB2_9PROT</name>
<evidence type="ECO:0000256" key="2">
    <source>
        <dbReference type="ARBA" id="ARBA00023125"/>
    </source>
</evidence>
<dbReference type="SUPFAM" id="SSF46689">
    <property type="entry name" value="Homeodomain-like"/>
    <property type="match status" value="1"/>
</dbReference>
<keyword evidence="3" id="KW-0804">Transcription</keyword>
<protein>
    <submittedName>
        <fullName evidence="6">TetR family transcriptional regulator</fullName>
    </submittedName>
</protein>
<dbReference type="Pfam" id="PF00440">
    <property type="entry name" value="TetR_N"/>
    <property type="match status" value="1"/>
</dbReference>
<dbReference type="PROSITE" id="PS50977">
    <property type="entry name" value="HTH_TETR_2"/>
    <property type="match status" value="1"/>
</dbReference>
<accession>A0ABQ1JKB2</accession>
<evidence type="ECO:0000259" key="5">
    <source>
        <dbReference type="PROSITE" id="PS50977"/>
    </source>
</evidence>
<organism evidence="6 7">
    <name type="scientific">Henriciella pelagia</name>
    <dbReference type="NCBI Taxonomy" id="1977912"/>
    <lineage>
        <taxon>Bacteria</taxon>
        <taxon>Pseudomonadati</taxon>
        <taxon>Pseudomonadota</taxon>
        <taxon>Alphaproteobacteria</taxon>
        <taxon>Hyphomonadales</taxon>
        <taxon>Hyphomonadaceae</taxon>
        <taxon>Henriciella</taxon>
    </lineage>
</organism>
<dbReference type="InterPro" id="IPR025722">
    <property type="entry name" value="TetR"/>
</dbReference>
<feature type="domain" description="HTH tetR-type" evidence="5">
    <location>
        <begin position="3"/>
        <end position="63"/>
    </location>
</feature>
<dbReference type="Proteomes" id="UP000628854">
    <property type="component" value="Unassembled WGS sequence"/>
</dbReference>
<evidence type="ECO:0000313" key="6">
    <source>
        <dbReference type="EMBL" id="GGB71179.1"/>
    </source>
</evidence>
<dbReference type="InterPro" id="IPR009057">
    <property type="entry name" value="Homeodomain-like_sf"/>
</dbReference>
<evidence type="ECO:0000256" key="1">
    <source>
        <dbReference type="ARBA" id="ARBA00023015"/>
    </source>
</evidence>
<proteinExistence type="predicted"/>
<gene>
    <name evidence="6" type="ORF">GCM10011503_19830</name>
</gene>
<reference evidence="7" key="1">
    <citation type="journal article" date="2019" name="Int. J. Syst. Evol. Microbiol.">
        <title>The Global Catalogue of Microorganisms (GCM) 10K type strain sequencing project: providing services to taxonomists for standard genome sequencing and annotation.</title>
        <authorList>
            <consortium name="The Broad Institute Genomics Platform"/>
            <consortium name="The Broad Institute Genome Sequencing Center for Infectious Disease"/>
            <person name="Wu L."/>
            <person name="Ma J."/>
        </authorList>
    </citation>
    <scope>NUCLEOTIDE SEQUENCE [LARGE SCALE GENOMIC DNA]</scope>
    <source>
        <strain evidence="7">CGMCC 1.15928</strain>
    </source>
</reference>
<evidence type="ECO:0000256" key="3">
    <source>
        <dbReference type="ARBA" id="ARBA00023163"/>
    </source>
</evidence>
<dbReference type="RefSeq" id="WP_084392403.1">
    <property type="nucleotide sequence ID" value="NZ_BMKF01000002.1"/>
</dbReference>
<comment type="caution">
    <text evidence="6">The sequence shown here is derived from an EMBL/GenBank/DDBJ whole genome shotgun (WGS) entry which is preliminary data.</text>
</comment>
<keyword evidence="1" id="KW-0805">Transcription regulation</keyword>
<feature type="DNA-binding region" description="H-T-H motif" evidence="4">
    <location>
        <begin position="26"/>
        <end position="45"/>
    </location>
</feature>
<evidence type="ECO:0000313" key="7">
    <source>
        <dbReference type="Proteomes" id="UP000628854"/>
    </source>
</evidence>
<sequence length="224" mass="25067">MAAGTRERIVETARQLFNRLHYANVTTAMLAEAVGISEGNLWYHFKTKRDLLEAITGDFLERNAARLAVQPDQADILGSYVAYLGALAGELRQFRFLYRDQADYGAHTEALNEALPDIYAGSRNNFCAFFRAMKDQGALNIDDDEIADLAVNAILVLRYTLEYLRESGQADTEGSGAVARGIRQHLTLFSHRLSPAARLELERRIDALEKGRLKIRDACVMNAQ</sequence>
<dbReference type="Pfam" id="PF13972">
    <property type="entry name" value="TetR"/>
    <property type="match status" value="1"/>
</dbReference>